<keyword evidence="3" id="KW-1185">Reference proteome</keyword>
<dbReference type="SUPFAM" id="SSF82171">
    <property type="entry name" value="DPP6 N-terminal domain-like"/>
    <property type="match status" value="1"/>
</dbReference>
<sequence>MTTKNLLATLCALCFHTLIFSQGEANNWYFGDGAGLRFNADGTVTATDDGQLFTDEGCATISDANGDLLFYTDGITVYTRNHQVMANGNGLFGDPSSAQSGIIVPVPNSDFLYYIFTVDTVFGDGDPDTGFNYSIVDMSLDGGNGAVTTKNVNLLPDSSEKLSAVVKNCFQNSIWVITQGPASIGSPNLNTFYSYEVNDLGINPVPVRSTISSLQIEDDRGYLKLSPDGTKLASANVESGMYLFDFDINTGIVSNPIELTISGTSSFPYGVEFSPNNRFLYVHSYNNAGFNGPHESALVQFDLAATDIEASQVFIDQRQNSYRGALQLGSNGKIYRTLSFSYLNGSQFLGVIESPNELGFASNYSHNAINLSPNVSRQGLPPFIQSLFNTVDIIADGDPENDGTTVLQLCEGETYTLSAPEVIFGASYDWTVDGVPVIPTGNPYELEVSSSGTYRVEINPNNGDCPTIGLATVSVNPLPEAFDYTLVQCDVDPANSMDGITTFNFNQALNDLTGGATDVTVTFYESAADLSSDTPITNTTAYRNTVTSTIIVKIESGPGCEDFATLTLSVQPTLASLPNTGPFAACDDDRDDGVLLATFDLDAIRTTFFSGFESVFFYDSLDKAYSEEDALPNTFVTEDVTIFVRVENSNECQNIETIQLIVDPKPEVLIENGIICLNDPLEIAIAEPGFDFYAWYKINDDGTLTTISSEQTANIVEPGTYRLEIGVEYSSFSTQMLCTNAKDFEMVPSNIATFMSFDIGDLRDNNTVTILVDGEGDYEYSIYSGLGPFQDSNVFENVPSGFVDFFVRDKNGCGTVGEFTAAVIGHPKFFTPNNDSHNDYWQLKGLEQPLQSVAQIYIFNQFGKLVKQLSPLGKGWDGTFNGQPLPASDYWFKAILQDGREFKGHFTLKR</sequence>
<evidence type="ECO:0000313" key="2">
    <source>
        <dbReference type="EMBL" id="MFD0861290.1"/>
    </source>
</evidence>
<dbReference type="EMBL" id="JBHTJH010000004">
    <property type="protein sequence ID" value="MFD0861290.1"/>
    <property type="molecule type" value="Genomic_DNA"/>
</dbReference>
<dbReference type="Gene3D" id="2.130.10.10">
    <property type="entry name" value="YVTN repeat-like/Quinoprotein amine dehydrogenase"/>
    <property type="match status" value="1"/>
</dbReference>
<evidence type="ECO:0000313" key="3">
    <source>
        <dbReference type="Proteomes" id="UP001596978"/>
    </source>
</evidence>
<dbReference type="NCBIfam" id="TIGR04131">
    <property type="entry name" value="Bac_Flav_CTERM"/>
    <property type="match status" value="1"/>
</dbReference>
<accession>A0ABW3CU36</accession>
<reference evidence="3" key="1">
    <citation type="journal article" date="2019" name="Int. J. Syst. Evol. Microbiol.">
        <title>The Global Catalogue of Microorganisms (GCM) 10K type strain sequencing project: providing services to taxonomists for standard genome sequencing and annotation.</title>
        <authorList>
            <consortium name="The Broad Institute Genomics Platform"/>
            <consortium name="The Broad Institute Genome Sequencing Center for Infectious Disease"/>
            <person name="Wu L."/>
            <person name="Ma J."/>
        </authorList>
    </citation>
    <scope>NUCLEOTIDE SEQUENCE [LARGE SCALE GENOMIC DNA]</scope>
    <source>
        <strain evidence="3">CCUG 62952</strain>
    </source>
</reference>
<feature type="chain" id="PRO_5047186895" evidence="1">
    <location>
        <begin position="22"/>
        <end position="910"/>
    </location>
</feature>
<dbReference type="SUPFAM" id="SSF50993">
    <property type="entry name" value="Peptidase/esterase 'gauge' domain"/>
    <property type="match status" value="1"/>
</dbReference>
<dbReference type="InterPro" id="IPR026341">
    <property type="entry name" value="T9SS_type_B"/>
</dbReference>
<protein>
    <submittedName>
        <fullName evidence="2">T9SS type B sorting domain-containing protein</fullName>
    </submittedName>
</protein>
<evidence type="ECO:0000256" key="1">
    <source>
        <dbReference type="SAM" id="SignalP"/>
    </source>
</evidence>
<feature type="signal peptide" evidence="1">
    <location>
        <begin position="1"/>
        <end position="21"/>
    </location>
</feature>
<gene>
    <name evidence="2" type="ORF">ACFQ1M_03655</name>
</gene>
<organism evidence="2 3">
    <name type="scientific">Sungkyunkwania multivorans</name>
    <dbReference type="NCBI Taxonomy" id="1173618"/>
    <lineage>
        <taxon>Bacteria</taxon>
        <taxon>Pseudomonadati</taxon>
        <taxon>Bacteroidota</taxon>
        <taxon>Flavobacteriia</taxon>
        <taxon>Flavobacteriales</taxon>
        <taxon>Flavobacteriaceae</taxon>
        <taxon>Sungkyunkwania</taxon>
    </lineage>
</organism>
<dbReference type="Proteomes" id="UP001596978">
    <property type="component" value="Unassembled WGS sequence"/>
</dbReference>
<name>A0ABW3CU36_9FLAO</name>
<dbReference type="RefSeq" id="WP_386404024.1">
    <property type="nucleotide sequence ID" value="NZ_JBHTJH010000004.1"/>
</dbReference>
<dbReference type="Pfam" id="PF13585">
    <property type="entry name" value="CHU_C"/>
    <property type="match status" value="1"/>
</dbReference>
<proteinExistence type="predicted"/>
<keyword evidence="1" id="KW-0732">Signal</keyword>
<dbReference type="InterPro" id="IPR015943">
    <property type="entry name" value="WD40/YVTN_repeat-like_dom_sf"/>
</dbReference>
<comment type="caution">
    <text evidence="2">The sequence shown here is derived from an EMBL/GenBank/DDBJ whole genome shotgun (WGS) entry which is preliminary data.</text>
</comment>